<name>A0A9P3GJV5_9APHY</name>
<proteinExistence type="predicted"/>
<protein>
    <submittedName>
        <fullName evidence="1">Uncharacterized protein</fullName>
    </submittedName>
</protein>
<keyword evidence="2" id="KW-1185">Reference proteome</keyword>
<reference evidence="1 2" key="1">
    <citation type="submission" date="2021-08" db="EMBL/GenBank/DDBJ databases">
        <title>Draft Genome Sequence of Phanerochaete sordida strain YK-624.</title>
        <authorList>
            <person name="Mori T."/>
            <person name="Dohra H."/>
            <person name="Suzuki T."/>
            <person name="Kawagishi H."/>
            <person name="Hirai H."/>
        </authorList>
    </citation>
    <scope>NUCLEOTIDE SEQUENCE [LARGE SCALE GENOMIC DNA]</scope>
    <source>
        <strain evidence="1 2">YK-624</strain>
    </source>
</reference>
<evidence type="ECO:0000313" key="1">
    <source>
        <dbReference type="EMBL" id="GJE96527.1"/>
    </source>
</evidence>
<sequence>MQQIAIQTCHIPAAKTSKVLRNYCVVADMSAAGPISSMMHLFADISLDRSQALGAAREGLSLPRPVDVTA</sequence>
<dbReference type="Proteomes" id="UP000703269">
    <property type="component" value="Unassembled WGS sequence"/>
</dbReference>
<dbReference type="EMBL" id="BPQB01000060">
    <property type="protein sequence ID" value="GJE96527.1"/>
    <property type="molecule type" value="Genomic_DNA"/>
</dbReference>
<comment type="caution">
    <text evidence="1">The sequence shown here is derived from an EMBL/GenBank/DDBJ whole genome shotgun (WGS) entry which is preliminary data.</text>
</comment>
<organism evidence="1 2">
    <name type="scientific">Phanerochaete sordida</name>
    <dbReference type="NCBI Taxonomy" id="48140"/>
    <lineage>
        <taxon>Eukaryota</taxon>
        <taxon>Fungi</taxon>
        <taxon>Dikarya</taxon>
        <taxon>Basidiomycota</taxon>
        <taxon>Agaricomycotina</taxon>
        <taxon>Agaricomycetes</taxon>
        <taxon>Polyporales</taxon>
        <taxon>Phanerochaetaceae</taxon>
        <taxon>Phanerochaete</taxon>
    </lineage>
</organism>
<gene>
    <name evidence="1" type="ORF">PsYK624_127240</name>
</gene>
<evidence type="ECO:0000313" key="2">
    <source>
        <dbReference type="Proteomes" id="UP000703269"/>
    </source>
</evidence>
<accession>A0A9P3GJV5</accession>
<dbReference type="AlphaFoldDB" id="A0A9P3GJV5"/>